<organism evidence="5 6">
    <name type="scientific">Paenibacillus catalpae</name>
    <dbReference type="NCBI Taxonomy" id="1045775"/>
    <lineage>
        <taxon>Bacteria</taxon>
        <taxon>Bacillati</taxon>
        <taxon>Bacillota</taxon>
        <taxon>Bacilli</taxon>
        <taxon>Bacillales</taxon>
        <taxon>Paenibacillaceae</taxon>
        <taxon>Paenibacillus</taxon>
    </lineage>
</organism>
<accession>A0A1I1UTM5</accession>
<feature type="transmembrane region" description="Helical" evidence="3">
    <location>
        <begin position="286"/>
        <end position="305"/>
    </location>
</feature>
<gene>
    <name evidence="5" type="ORF">SAMN05216378_1219</name>
</gene>
<feature type="domain" description="EamA" evidence="4">
    <location>
        <begin position="169"/>
        <end position="301"/>
    </location>
</feature>
<feature type="transmembrane region" description="Helical" evidence="3">
    <location>
        <begin position="34"/>
        <end position="52"/>
    </location>
</feature>
<feature type="transmembrane region" description="Helical" evidence="3">
    <location>
        <begin position="140"/>
        <end position="159"/>
    </location>
</feature>
<dbReference type="EMBL" id="FOMT01000001">
    <property type="protein sequence ID" value="SFD74117.1"/>
    <property type="molecule type" value="Genomic_DNA"/>
</dbReference>
<dbReference type="SUPFAM" id="SSF103481">
    <property type="entry name" value="Multidrug resistance efflux transporter EmrE"/>
    <property type="match status" value="1"/>
</dbReference>
<sequence>MKYYVAVLAGAMSYGVLSTIVVLAYGQGYHLGEVVGSQLLTGFLLSWLLAMFTKFKQRRKALQADHRQASVASAQATQKLTWKQCLLLMAAGTPTVITGLVYYESLRYIPASLAIILLFQFTWISVLIQAVMKRRRPDKLTLLTLLILLGGTLIAAGFLEQGHSEINIRGIALGLMSAVSYSLFVLFSGKAVSTAHPAYRSAWMVTGGLILLCILFPPTFLFNGLIWSQLLVFGLLLGIFGAFIPSVLFATGVPHIGGDMAGIIGAAELPVAVLMSAIVLHEHVSGLQWIGVIIVLIGVALPELYKYQISRSKSIYY</sequence>
<dbReference type="InterPro" id="IPR037185">
    <property type="entry name" value="EmrE-like"/>
</dbReference>
<dbReference type="AlphaFoldDB" id="A0A1I1UTM5"/>
<evidence type="ECO:0000313" key="5">
    <source>
        <dbReference type="EMBL" id="SFD74117.1"/>
    </source>
</evidence>
<feature type="transmembrane region" description="Helical" evidence="3">
    <location>
        <begin position="7"/>
        <end position="28"/>
    </location>
</feature>
<evidence type="ECO:0000256" key="2">
    <source>
        <dbReference type="ARBA" id="ARBA00007362"/>
    </source>
</evidence>
<reference evidence="6" key="1">
    <citation type="submission" date="2016-10" db="EMBL/GenBank/DDBJ databases">
        <authorList>
            <person name="Varghese N."/>
            <person name="Submissions S."/>
        </authorList>
    </citation>
    <scope>NUCLEOTIDE SEQUENCE [LARGE SCALE GENOMIC DNA]</scope>
    <source>
        <strain evidence="6">CGMCC 1.10784</strain>
    </source>
</reference>
<evidence type="ECO:0000256" key="3">
    <source>
        <dbReference type="SAM" id="Phobius"/>
    </source>
</evidence>
<keyword evidence="3" id="KW-0812">Transmembrane</keyword>
<evidence type="ECO:0000256" key="1">
    <source>
        <dbReference type="ARBA" id="ARBA00004127"/>
    </source>
</evidence>
<protein>
    <submittedName>
        <fullName evidence="5">Threonine/homoserine efflux transporter RhtA</fullName>
    </submittedName>
</protein>
<feature type="transmembrane region" description="Helical" evidence="3">
    <location>
        <begin position="109"/>
        <end position="128"/>
    </location>
</feature>
<feature type="transmembrane region" description="Helical" evidence="3">
    <location>
        <begin position="171"/>
        <end position="189"/>
    </location>
</feature>
<proteinExistence type="inferred from homology"/>
<comment type="subcellular location">
    <subcellularLocation>
        <location evidence="1">Endomembrane system</location>
        <topology evidence="1">Multi-pass membrane protein</topology>
    </subcellularLocation>
</comment>
<keyword evidence="6" id="KW-1185">Reference proteome</keyword>
<dbReference type="GO" id="GO:0016020">
    <property type="term" value="C:membrane"/>
    <property type="evidence" value="ECO:0007669"/>
    <property type="project" value="InterPro"/>
</dbReference>
<feature type="domain" description="EamA" evidence="4">
    <location>
        <begin position="2"/>
        <end position="155"/>
    </location>
</feature>
<feature type="transmembrane region" description="Helical" evidence="3">
    <location>
        <begin position="201"/>
        <end position="220"/>
    </location>
</feature>
<dbReference type="Proteomes" id="UP000198855">
    <property type="component" value="Unassembled WGS sequence"/>
</dbReference>
<comment type="similarity">
    <text evidence="2">Belongs to the EamA transporter family.</text>
</comment>
<evidence type="ECO:0000313" key="6">
    <source>
        <dbReference type="Proteomes" id="UP000198855"/>
    </source>
</evidence>
<dbReference type="RefSeq" id="WP_091182115.1">
    <property type="nucleotide sequence ID" value="NZ_FOMT01000001.1"/>
</dbReference>
<name>A0A1I1UTM5_9BACL</name>
<dbReference type="InterPro" id="IPR000620">
    <property type="entry name" value="EamA_dom"/>
</dbReference>
<feature type="transmembrane region" description="Helical" evidence="3">
    <location>
        <begin position="226"/>
        <end position="249"/>
    </location>
</feature>
<evidence type="ECO:0000259" key="4">
    <source>
        <dbReference type="Pfam" id="PF00892"/>
    </source>
</evidence>
<keyword evidence="3" id="KW-0472">Membrane</keyword>
<dbReference type="OrthoDB" id="3180815at2"/>
<dbReference type="Pfam" id="PF00892">
    <property type="entry name" value="EamA"/>
    <property type="match status" value="2"/>
</dbReference>
<keyword evidence="3" id="KW-1133">Transmembrane helix</keyword>